<dbReference type="KEGG" id="ril:CRIB_87"/>
<proteinExistence type="predicted"/>
<name>A0A1V1HY16_9FIRM</name>
<protein>
    <submittedName>
        <fullName evidence="1">Uncharacterized protein</fullName>
    </submittedName>
</protein>
<accession>A0A1V1HY16</accession>
<evidence type="ECO:0000313" key="2">
    <source>
        <dbReference type="Proteomes" id="UP000245622"/>
    </source>
</evidence>
<gene>
    <name evidence="1" type="ORF">CRIB_87</name>
</gene>
<sequence length="40" mass="4831">MSKYISNVVNFQEYKDKKNKQLESDREELLQLIKKIVTTK</sequence>
<evidence type="ECO:0000313" key="1">
    <source>
        <dbReference type="EMBL" id="CED92846.1"/>
    </source>
</evidence>
<dbReference type="EMBL" id="LN555523">
    <property type="protein sequence ID" value="CED92846.1"/>
    <property type="molecule type" value="Genomic_DNA"/>
</dbReference>
<organism evidence="1 2">
    <name type="scientific">Romboutsia ilealis</name>
    <dbReference type="NCBI Taxonomy" id="1115758"/>
    <lineage>
        <taxon>Bacteria</taxon>
        <taxon>Bacillati</taxon>
        <taxon>Bacillota</taxon>
        <taxon>Clostridia</taxon>
        <taxon>Peptostreptococcales</taxon>
        <taxon>Peptostreptococcaceae</taxon>
        <taxon>Romboutsia</taxon>
    </lineage>
</organism>
<dbReference type="Proteomes" id="UP000245622">
    <property type="component" value="Chromosome 1"/>
</dbReference>
<reference evidence="1 2" key="1">
    <citation type="submission" date="2014-04" db="EMBL/GenBank/DDBJ databases">
        <authorList>
            <person name="Hornung B.V."/>
        </authorList>
    </citation>
    <scope>NUCLEOTIDE SEQUENCE [LARGE SCALE GENOMIC DNA]</scope>
    <source>
        <strain evidence="1 2">CRIB</strain>
    </source>
</reference>
<dbReference type="GeneID" id="82206681"/>
<dbReference type="RefSeq" id="WP_276705093.1">
    <property type="nucleotide sequence ID" value="NZ_CAJUCR010000037.1"/>
</dbReference>
<dbReference type="AlphaFoldDB" id="A0A1V1HY16"/>
<keyword evidence="2" id="KW-1185">Reference proteome</keyword>